<organism evidence="3 4">
    <name type="scientific">Ornithinimicrobium pekingense</name>
    <dbReference type="NCBI Taxonomy" id="384677"/>
    <lineage>
        <taxon>Bacteria</taxon>
        <taxon>Bacillati</taxon>
        <taxon>Actinomycetota</taxon>
        <taxon>Actinomycetes</taxon>
        <taxon>Micrococcales</taxon>
        <taxon>Ornithinimicrobiaceae</taxon>
        <taxon>Ornithinimicrobium</taxon>
    </lineage>
</organism>
<keyword evidence="4" id="KW-1185">Reference proteome</keyword>
<feature type="region of interest" description="Disordered" evidence="1">
    <location>
        <begin position="1"/>
        <end position="22"/>
    </location>
</feature>
<feature type="domain" description="SAF" evidence="2">
    <location>
        <begin position="59"/>
        <end position="122"/>
    </location>
</feature>
<dbReference type="CDD" id="cd11614">
    <property type="entry name" value="SAF_CpaB_FlgA_like"/>
    <property type="match status" value="1"/>
</dbReference>
<sequence>MPVATSTVPGTSPPSVAPRTARRLQRPGWRDLRLVVGVLLVLLSVAGGTRLVSSLDDTTPVYAAARDLLPGQPVGEDDLVTVPVRMGQQLGHYVDGSAPIQPGTYLVRPVGEGELVPATALGTAREALDKTVGVPVDSVAARSLATGTVVDVWVSRRDGEAVGEAYLEPELLLAGAVVDTVPAETTGLGAGLGRTAVQVVVPADEVGTVIAAVDQEARITLVPSPRDTSGSGR</sequence>
<proteinExistence type="predicted"/>
<feature type="compositionally biased region" description="Polar residues" evidence="1">
    <location>
        <begin position="1"/>
        <end position="10"/>
    </location>
</feature>
<name>A0ABQ2FAM9_9MICO</name>
<dbReference type="RefSeq" id="WP_022923157.1">
    <property type="nucleotide sequence ID" value="NZ_BMLB01000003.1"/>
</dbReference>
<gene>
    <name evidence="3" type="ORF">GCM10011509_14530</name>
</gene>
<protein>
    <recommendedName>
        <fullName evidence="2">SAF domain-containing protein</fullName>
    </recommendedName>
</protein>
<reference evidence="4" key="1">
    <citation type="journal article" date="2019" name="Int. J. Syst. Evol. Microbiol.">
        <title>The Global Catalogue of Microorganisms (GCM) 10K type strain sequencing project: providing services to taxonomists for standard genome sequencing and annotation.</title>
        <authorList>
            <consortium name="The Broad Institute Genomics Platform"/>
            <consortium name="The Broad Institute Genome Sequencing Center for Infectious Disease"/>
            <person name="Wu L."/>
            <person name="Ma J."/>
        </authorList>
    </citation>
    <scope>NUCLEOTIDE SEQUENCE [LARGE SCALE GENOMIC DNA]</scope>
    <source>
        <strain evidence="4">CGMCC 1.5362</strain>
    </source>
</reference>
<dbReference type="SMART" id="SM00858">
    <property type="entry name" value="SAF"/>
    <property type="match status" value="1"/>
</dbReference>
<accession>A0ABQ2FAM9</accession>
<dbReference type="EMBL" id="BMLB01000003">
    <property type="protein sequence ID" value="GGK67305.1"/>
    <property type="molecule type" value="Genomic_DNA"/>
</dbReference>
<dbReference type="Proteomes" id="UP000662111">
    <property type="component" value="Unassembled WGS sequence"/>
</dbReference>
<evidence type="ECO:0000313" key="4">
    <source>
        <dbReference type="Proteomes" id="UP000662111"/>
    </source>
</evidence>
<comment type="caution">
    <text evidence="3">The sequence shown here is derived from an EMBL/GenBank/DDBJ whole genome shotgun (WGS) entry which is preliminary data.</text>
</comment>
<evidence type="ECO:0000259" key="2">
    <source>
        <dbReference type="SMART" id="SM00858"/>
    </source>
</evidence>
<dbReference type="InterPro" id="IPR013974">
    <property type="entry name" value="SAF"/>
</dbReference>
<evidence type="ECO:0000313" key="3">
    <source>
        <dbReference type="EMBL" id="GGK67305.1"/>
    </source>
</evidence>
<evidence type="ECO:0000256" key="1">
    <source>
        <dbReference type="SAM" id="MobiDB-lite"/>
    </source>
</evidence>